<dbReference type="GeneID" id="51372763"/>
<dbReference type="EMBL" id="CP058690">
    <property type="protein sequence ID" value="QLH15743.1"/>
    <property type="molecule type" value="Genomic_DNA"/>
</dbReference>
<dbReference type="RefSeq" id="WP_024844258.1">
    <property type="nucleotide sequence ID" value="NZ_CP038203.1"/>
</dbReference>
<dbReference type="Proteomes" id="UP000509322">
    <property type="component" value="Chromosome 2"/>
</dbReference>
<dbReference type="Proteomes" id="UP000273626">
    <property type="component" value="Unassembled WGS sequence"/>
</dbReference>
<name>A0A1I5HJZ3_PARPN</name>
<gene>
    <name evidence="3" type="ORF">BDE18_0523</name>
    <name evidence="1" type="ORF">ESD82_19400</name>
    <name evidence="2" type="ORF">HYQ43_16465</name>
</gene>
<evidence type="ECO:0000313" key="4">
    <source>
        <dbReference type="Proteomes" id="UP000273626"/>
    </source>
</evidence>
<accession>A0A1I5HJZ3</accession>
<reference evidence="2 6" key="3">
    <citation type="submission" date="2020-07" db="EMBL/GenBank/DDBJ databases">
        <title>The complete genome of Paracoccus pantotrophus ACCC 10489.</title>
        <authorList>
            <person name="Si Y."/>
        </authorList>
    </citation>
    <scope>NUCLEOTIDE SEQUENCE [LARGE SCALE GENOMIC DNA]</scope>
    <source>
        <strain evidence="2 6">ACCC10489</strain>
    </source>
</reference>
<keyword evidence="4" id="KW-1185">Reference proteome</keyword>
<protein>
    <submittedName>
        <fullName evidence="1">Uncharacterized protein</fullName>
    </submittedName>
</protein>
<dbReference type="EMBL" id="RBLI01000001">
    <property type="protein sequence ID" value="RKS51283.1"/>
    <property type="molecule type" value="Genomic_DNA"/>
</dbReference>
<sequence>MYPPAPALPEILRQHAEQAAFLWTLYDRAMLFPEENPEMDALRIARLLERLEAHLDGLRLAGAEGRHIAEARFAEYPEPGELFVLRMLQPGAEGLRVAGLDLDRVRAYLAGRLGQPSGGVPRKDMS</sequence>
<dbReference type="Proteomes" id="UP000326453">
    <property type="component" value="Chromosome 1"/>
</dbReference>
<evidence type="ECO:0000313" key="1">
    <source>
        <dbReference type="EMBL" id="QFG38206.1"/>
    </source>
</evidence>
<dbReference type="OrthoDB" id="8089803at2"/>
<reference evidence="1 5" key="2">
    <citation type="submission" date="2019-01" db="EMBL/GenBank/DDBJ databases">
        <title>Complete Genome Sequence and Annotation of the Paracoccus pantotrophus type strain DSM 2944.</title>
        <authorList>
            <person name="Bockwoldt J.A."/>
            <person name="Zimmermann M."/>
            <person name="Tiso T."/>
            <person name="Blank L.M."/>
        </authorList>
    </citation>
    <scope>NUCLEOTIDE SEQUENCE [LARGE SCALE GENOMIC DNA]</scope>
    <source>
        <strain evidence="1 5">DSM 2944</strain>
    </source>
</reference>
<evidence type="ECO:0000313" key="6">
    <source>
        <dbReference type="Proteomes" id="UP000509322"/>
    </source>
</evidence>
<organism evidence="1 5">
    <name type="scientific">Paracoccus pantotrophus</name>
    <name type="common">Thiosphaera pantotropha</name>
    <dbReference type="NCBI Taxonomy" id="82367"/>
    <lineage>
        <taxon>Bacteria</taxon>
        <taxon>Pseudomonadati</taxon>
        <taxon>Pseudomonadota</taxon>
        <taxon>Alphaproteobacteria</taxon>
        <taxon>Rhodobacterales</taxon>
        <taxon>Paracoccaceae</taxon>
        <taxon>Paracoccus</taxon>
    </lineage>
</organism>
<reference evidence="3 4" key="1">
    <citation type="submission" date="2018-10" db="EMBL/GenBank/DDBJ databases">
        <title>Genomic Encyclopedia of Archaeal and Bacterial Type Strains, Phase II (KMG-II): from individual species to whole genera.</title>
        <authorList>
            <person name="Goeker M."/>
        </authorList>
    </citation>
    <scope>NUCLEOTIDE SEQUENCE [LARGE SCALE GENOMIC DNA]</scope>
    <source>
        <strain evidence="4">ATCC 35512 / DSM 2944 / CIP 106514 / LMD 82.5 / NBRC 102493 / NCCB 82005 / GB17</strain>
        <strain evidence="3">DSM 2944</strain>
    </source>
</reference>
<evidence type="ECO:0000313" key="5">
    <source>
        <dbReference type="Proteomes" id="UP000326453"/>
    </source>
</evidence>
<evidence type="ECO:0000313" key="3">
    <source>
        <dbReference type="EMBL" id="RKS51283.1"/>
    </source>
</evidence>
<dbReference type="KEGG" id="ppan:ESD82_19400"/>
<evidence type="ECO:0000313" key="2">
    <source>
        <dbReference type="EMBL" id="QLH15743.1"/>
    </source>
</evidence>
<dbReference type="AlphaFoldDB" id="A0A1I5HJZ3"/>
<dbReference type="EMBL" id="CP044426">
    <property type="protein sequence ID" value="QFG38206.1"/>
    <property type="molecule type" value="Genomic_DNA"/>
</dbReference>
<proteinExistence type="predicted"/>